<evidence type="ECO:0000256" key="5">
    <source>
        <dbReference type="ARBA" id="ARBA00023136"/>
    </source>
</evidence>
<evidence type="ECO:0000259" key="8">
    <source>
        <dbReference type="Pfam" id="PF13515"/>
    </source>
</evidence>
<dbReference type="RefSeq" id="WP_160835541.1">
    <property type="nucleotide sequence ID" value="NZ_WMET01000001.1"/>
</dbReference>
<feature type="transmembrane region" description="Helical" evidence="7">
    <location>
        <begin position="104"/>
        <end position="120"/>
    </location>
</feature>
<comment type="similarity">
    <text evidence="6">Belongs to the YccS/YhfK family.</text>
</comment>
<feature type="domain" description="Integral membrane bound transporter" evidence="8">
    <location>
        <begin position="404"/>
        <end position="532"/>
    </location>
</feature>
<organism evidence="9 10">
    <name type="scientific">Halobacillus litoralis</name>
    <dbReference type="NCBI Taxonomy" id="45668"/>
    <lineage>
        <taxon>Bacteria</taxon>
        <taxon>Bacillati</taxon>
        <taxon>Bacillota</taxon>
        <taxon>Bacilli</taxon>
        <taxon>Bacillales</taxon>
        <taxon>Bacillaceae</taxon>
        <taxon>Halobacillus</taxon>
    </lineage>
</organism>
<dbReference type="Proteomes" id="UP000460949">
    <property type="component" value="Unassembled WGS sequence"/>
</dbReference>
<feature type="transmembrane region" description="Helical" evidence="7">
    <location>
        <begin position="30"/>
        <end position="47"/>
    </location>
</feature>
<sequence>MKELVKQSYWLRRLLASDPGRRRLAQAGKATLSLVSSVFTTLFLMSHTAVDPLFPAIISGIAGLMGIMIVMDDTKRKKQVTTLLLGLAAVSGVTLGSLAASSPVLVSILMIAAICSAFYFSQHGSRYFSLGMIGFFTIYFSSFLQLSPDQFLWFHLAVGIGILYAFLYNFFIFEDSRQMLRRSTVSFHRQANLTFDLLIEVIKDPELQPSRLKKLGSNVSKLRIYANQVAADLHQQDSTEIWPGLQSGRLRLYIFDTTMFVMTLSESLQKLKEDEALDLKELRHLLVDLLVTLKDADVLDPQPEMRSLQQAEKVVAGIRHQLNYWIMNETDLPDGRLYLIRRIETMASHVTEGAYEVQRDIHFNEGVEHPPAADEEVLDEKEEEAAGLKPAEKKAVQALIAGSIAIVTGYIISPIQPYWVLLTAFIIQLGTETVGRTYLKAFERSVGTFFGAFFGFLAALWLSGHPQIEVALLFLVIFTAFYFLTVSYTVASFFITMMIAFIYDLILGGVTPELLGARVLDTVAGAAIALAVSAFVFPTRTKDKLSAAFHEYFTQLSQLVDEYLTNIKGTKGVKGLAQQALDLDAKMQEIEEESKPAVQDPIFRGDKNLTAVLTVITAINYYAKHLVASPYPKYTSHSRETLDLLTAVQDKLQKNLQGLLHQIETGQHSYRVYDLLDERERVELSVQPGTEDKENLLHHLYYIWKINRSITILRDRLDHLRKR</sequence>
<dbReference type="PANTHER" id="PTHR30509:SF9">
    <property type="entry name" value="MULTIDRUG RESISTANCE PROTEIN MDTO"/>
    <property type="match status" value="1"/>
</dbReference>
<feature type="transmembrane region" description="Helical" evidence="7">
    <location>
        <begin position="395"/>
        <end position="412"/>
    </location>
</feature>
<evidence type="ECO:0000256" key="2">
    <source>
        <dbReference type="ARBA" id="ARBA00022475"/>
    </source>
</evidence>
<reference evidence="9 10" key="1">
    <citation type="submission" date="2019-11" db="EMBL/GenBank/DDBJ databases">
        <title>Genome sequences of 17 halophilic strains isolated from different environments.</title>
        <authorList>
            <person name="Furrow R.E."/>
        </authorList>
    </citation>
    <scope>NUCLEOTIDE SEQUENCE [LARGE SCALE GENOMIC DNA]</scope>
    <source>
        <strain evidence="9 10">22511_23_Filter</strain>
    </source>
</reference>
<dbReference type="InterPro" id="IPR049453">
    <property type="entry name" value="Memb_transporter_dom"/>
</dbReference>
<feature type="transmembrane region" description="Helical" evidence="7">
    <location>
        <begin position="470"/>
        <end position="503"/>
    </location>
</feature>
<evidence type="ECO:0000256" key="7">
    <source>
        <dbReference type="SAM" id="Phobius"/>
    </source>
</evidence>
<comment type="subcellular location">
    <subcellularLocation>
        <location evidence="1">Cell membrane</location>
        <topology evidence="1">Multi-pass membrane protein</topology>
    </subcellularLocation>
</comment>
<evidence type="ECO:0000256" key="4">
    <source>
        <dbReference type="ARBA" id="ARBA00022989"/>
    </source>
</evidence>
<evidence type="ECO:0000313" key="9">
    <source>
        <dbReference type="EMBL" id="MYL19122.1"/>
    </source>
</evidence>
<dbReference type="AlphaFoldDB" id="A0A845DRX8"/>
<dbReference type="PANTHER" id="PTHR30509">
    <property type="entry name" value="P-HYDROXYBENZOIC ACID EFFLUX PUMP SUBUNIT-RELATED"/>
    <property type="match status" value="1"/>
</dbReference>
<accession>A0A845DRX8</accession>
<feature type="transmembrane region" description="Helical" evidence="7">
    <location>
        <begin position="515"/>
        <end position="537"/>
    </location>
</feature>
<keyword evidence="3 7" id="KW-0812">Transmembrane</keyword>
<name>A0A845DRX8_9BACI</name>
<feature type="transmembrane region" description="Helical" evidence="7">
    <location>
        <begin position="152"/>
        <end position="173"/>
    </location>
</feature>
<evidence type="ECO:0000256" key="6">
    <source>
        <dbReference type="ARBA" id="ARBA00043993"/>
    </source>
</evidence>
<protein>
    <submittedName>
        <fullName evidence="9">FUSC family protein</fullName>
    </submittedName>
</protein>
<evidence type="ECO:0000256" key="3">
    <source>
        <dbReference type="ARBA" id="ARBA00022692"/>
    </source>
</evidence>
<keyword evidence="5 7" id="KW-0472">Membrane</keyword>
<dbReference type="EMBL" id="WMET01000001">
    <property type="protein sequence ID" value="MYL19122.1"/>
    <property type="molecule type" value="Genomic_DNA"/>
</dbReference>
<feature type="transmembrane region" description="Helical" evidence="7">
    <location>
        <begin position="127"/>
        <end position="146"/>
    </location>
</feature>
<evidence type="ECO:0000313" key="10">
    <source>
        <dbReference type="Proteomes" id="UP000460949"/>
    </source>
</evidence>
<feature type="transmembrane region" description="Helical" evidence="7">
    <location>
        <begin position="446"/>
        <end position="464"/>
    </location>
</feature>
<feature type="transmembrane region" description="Helical" evidence="7">
    <location>
        <begin position="53"/>
        <end position="71"/>
    </location>
</feature>
<proteinExistence type="inferred from homology"/>
<keyword evidence="2" id="KW-1003">Cell membrane</keyword>
<dbReference type="GO" id="GO:0005886">
    <property type="term" value="C:plasma membrane"/>
    <property type="evidence" value="ECO:0007669"/>
    <property type="project" value="UniProtKB-SubCell"/>
</dbReference>
<keyword evidence="4 7" id="KW-1133">Transmembrane helix</keyword>
<evidence type="ECO:0000256" key="1">
    <source>
        <dbReference type="ARBA" id="ARBA00004651"/>
    </source>
</evidence>
<feature type="transmembrane region" description="Helical" evidence="7">
    <location>
        <begin position="80"/>
        <end position="98"/>
    </location>
</feature>
<gene>
    <name evidence="9" type="ORF">GLW04_04420</name>
</gene>
<dbReference type="Pfam" id="PF13515">
    <property type="entry name" value="FUSC_2"/>
    <property type="match status" value="1"/>
</dbReference>
<comment type="caution">
    <text evidence="9">The sequence shown here is derived from an EMBL/GenBank/DDBJ whole genome shotgun (WGS) entry which is preliminary data.</text>
</comment>